<comment type="caution">
    <text evidence="8">The sequence shown here is derived from an EMBL/GenBank/DDBJ whole genome shotgun (WGS) entry which is preliminary data.</text>
</comment>
<keyword evidence="2" id="KW-0548">Nucleotidyltransferase</keyword>
<dbReference type="AlphaFoldDB" id="A0A2B4RH58"/>
<dbReference type="InterPro" id="IPR041373">
    <property type="entry name" value="RT_RNaseH"/>
</dbReference>
<evidence type="ECO:0000313" key="9">
    <source>
        <dbReference type="Proteomes" id="UP000225706"/>
    </source>
</evidence>
<dbReference type="InterPro" id="IPR043128">
    <property type="entry name" value="Rev_trsase/Diguanyl_cyclase"/>
</dbReference>
<dbReference type="SUPFAM" id="SSF52980">
    <property type="entry name" value="Restriction endonuclease-like"/>
    <property type="match status" value="1"/>
</dbReference>
<reference evidence="9" key="1">
    <citation type="journal article" date="2017" name="bioRxiv">
        <title>Comparative analysis of the genomes of Stylophora pistillata and Acropora digitifera provides evidence for extensive differences between species of corals.</title>
        <authorList>
            <person name="Voolstra C.R."/>
            <person name="Li Y."/>
            <person name="Liew Y.J."/>
            <person name="Baumgarten S."/>
            <person name="Zoccola D."/>
            <person name="Flot J.-F."/>
            <person name="Tambutte S."/>
            <person name="Allemand D."/>
            <person name="Aranda M."/>
        </authorList>
    </citation>
    <scope>NUCLEOTIDE SEQUENCE [LARGE SCALE GENOMIC DNA]</scope>
</reference>
<dbReference type="GO" id="GO:0016787">
    <property type="term" value="F:hydrolase activity"/>
    <property type="evidence" value="ECO:0007669"/>
    <property type="project" value="UniProtKB-KW"/>
</dbReference>
<keyword evidence="9" id="KW-1185">Reference proteome</keyword>
<organism evidence="8 9">
    <name type="scientific">Stylophora pistillata</name>
    <name type="common">Smooth cauliflower coral</name>
    <dbReference type="NCBI Taxonomy" id="50429"/>
    <lineage>
        <taxon>Eukaryota</taxon>
        <taxon>Metazoa</taxon>
        <taxon>Cnidaria</taxon>
        <taxon>Anthozoa</taxon>
        <taxon>Hexacorallia</taxon>
        <taxon>Scleractinia</taxon>
        <taxon>Astrocoeniina</taxon>
        <taxon>Pocilloporidae</taxon>
        <taxon>Stylophora</taxon>
    </lineage>
</organism>
<proteinExistence type="predicted"/>
<evidence type="ECO:0000256" key="6">
    <source>
        <dbReference type="ARBA" id="ARBA00022918"/>
    </source>
</evidence>
<dbReference type="FunFam" id="3.10.20.370:FF:000001">
    <property type="entry name" value="Retrovirus-related Pol polyprotein from transposon 17.6-like protein"/>
    <property type="match status" value="1"/>
</dbReference>
<dbReference type="Gene3D" id="3.90.320.10">
    <property type="match status" value="1"/>
</dbReference>
<evidence type="ECO:0000259" key="7">
    <source>
        <dbReference type="Pfam" id="PF17917"/>
    </source>
</evidence>
<protein>
    <submittedName>
        <fullName evidence="8">Retrovirus-related Pol polyprotein from transposon 17.6</fullName>
    </submittedName>
</protein>
<evidence type="ECO:0000256" key="3">
    <source>
        <dbReference type="ARBA" id="ARBA00022722"/>
    </source>
</evidence>
<evidence type="ECO:0000256" key="2">
    <source>
        <dbReference type="ARBA" id="ARBA00022695"/>
    </source>
</evidence>
<keyword evidence="5" id="KW-0378">Hydrolase</keyword>
<dbReference type="InterPro" id="IPR043502">
    <property type="entry name" value="DNA/RNA_pol_sf"/>
</dbReference>
<dbReference type="Proteomes" id="UP000225706">
    <property type="component" value="Unassembled WGS sequence"/>
</dbReference>
<dbReference type="OrthoDB" id="5960947at2759"/>
<dbReference type="Gene3D" id="3.30.70.270">
    <property type="match status" value="1"/>
</dbReference>
<dbReference type="InterPro" id="IPR011335">
    <property type="entry name" value="Restrct_endonuc-II-like"/>
</dbReference>
<keyword evidence="1" id="KW-0808">Transferase</keyword>
<accession>A0A2B4RH58</accession>
<keyword evidence="3" id="KW-0540">Nuclease</keyword>
<dbReference type="CDD" id="cd09274">
    <property type="entry name" value="RNase_HI_RT_Ty3"/>
    <property type="match status" value="1"/>
</dbReference>
<dbReference type="Pfam" id="PF17917">
    <property type="entry name" value="RT_RNaseH"/>
    <property type="match status" value="1"/>
</dbReference>
<gene>
    <name evidence="8" type="primary">pol</name>
    <name evidence="8" type="ORF">AWC38_SpisGene18749</name>
</gene>
<dbReference type="GO" id="GO:0004519">
    <property type="term" value="F:endonuclease activity"/>
    <property type="evidence" value="ECO:0007669"/>
    <property type="project" value="UniProtKB-KW"/>
</dbReference>
<dbReference type="FunFam" id="3.30.70.270:FF:000020">
    <property type="entry name" value="Transposon Tf2-6 polyprotein-like Protein"/>
    <property type="match status" value="1"/>
</dbReference>
<name>A0A2B4RH58_STYPI</name>
<dbReference type="SUPFAM" id="SSF56672">
    <property type="entry name" value="DNA/RNA polymerases"/>
    <property type="match status" value="1"/>
</dbReference>
<evidence type="ECO:0000256" key="5">
    <source>
        <dbReference type="ARBA" id="ARBA00022801"/>
    </source>
</evidence>
<evidence type="ECO:0000313" key="8">
    <source>
        <dbReference type="EMBL" id="PFX16951.1"/>
    </source>
</evidence>
<sequence>MSQFFFSSLLDGLRLVNPRCALFTAVKKQQTVSSEQEISSDNNVAAYEEVSSCPFTESPSAAFINKGPVVDMCEMEKSDQDFTFFHVPQTHAMLQGLQKEDAIADSFIDKTEAEGKCGFSFTNCGFLISKTNGFLGASPDRIVHDPTEETPGVAEFKFIQSEFAQAQVTYLGHVVGQEKVKPVDAKISVISKFLQPESKKQLMRFLGMAGYYRKLCPNFSAVAEPLTQLLNKRETFVWCDACDKALQELKVLLNSTPVLAAPDFNALFKLAVDATDVAAGAVLLQDDKDGVDHPVCYFSKKFSKSQRNYSTVEKECLALVLALQHFEVYVSSSSLPIKVFSDHNPLVFLHKLKDKNRRLPRWSLMLQEYDLDITHIKGMNNVIADCLLRVGVETGTVKVNLKTQLQHKSSAMSLNVRLHKVVLAAHWLKSNSGLYKDEGVALNADWIIDFNGEILETESSESAFHQQYLTDEQNCNNIASHNLDDEDEWSEDEVEVPAVNSNQQRRQALLDQHLIGEPKELISGYLHIKPDEGYKEAQYLLQREYGDSYKRNAVLWISRLWSKLEFYYNISGSILKPLSDHPYLDVHLSCDRRWNKHVDIITTKATNQLNFIKHNLSKCSTDIKSMAYSTIVRPHLEFASASGDLYTKSNIMQIEAVLRRAARFALICYDRYNTNVSGLIKQLGWDSLESRRTANRLHVSYKAVNNKIAIKLPEDLKQPIRATRNHHSQSFIQLPTSPNYYNNSFFPRTIREWNSPNDQIVMTPPLNVIIEILALLLTENGIMFCYNHLQRGDYGFKMATSCFVDVSEEEVNLMKENAIPRNTKHPTKFGMTLFKGKV</sequence>
<dbReference type="GO" id="GO:0006281">
    <property type="term" value="P:DNA repair"/>
    <property type="evidence" value="ECO:0007669"/>
    <property type="project" value="UniProtKB-ARBA"/>
</dbReference>
<dbReference type="GO" id="GO:0003964">
    <property type="term" value="F:RNA-directed DNA polymerase activity"/>
    <property type="evidence" value="ECO:0007669"/>
    <property type="project" value="UniProtKB-KW"/>
</dbReference>
<dbReference type="PANTHER" id="PTHR34072">
    <property type="entry name" value="ENZYMATIC POLYPROTEIN-RELATED"/>
    <property type="match status" value="1"/>
</dbReference>
<keyword evidence="4" id="KW-0255">Endonuclease</keyword>
<feature type="domain" description="Reverse transcriptase RNase H-like" evidence="7">
    <location>
        <begin position="263"/>
        <end position="369"/>
    </location>
</feature>
<dbReference type="EMBL" id="LSMT01000507">
    <property type="protein sequence ID" value="PFX16951.1"/>
    <property type="molecule type" value="Genomic_DNA"/>
</dbReference>
<dbReference type="InterPro" id="IPR011604">
    <property type="entry name" value="PDDEXK-like_dom_sf"/>
</dbReference>
<keyword evidence="6" id="KW-0695">RNA-directed DNA polymerase</keyword>
<dbReference type="STRING" id="50429.A0A2B4RH58"/>
<dbReference type="PANTHER" id="PTHR34072:SF52">
    <property type="entry name" value="RIBONUCLEASE H"/>
    <property type="match status" value="1"/>
</dbReference>
<evidence type="ECO:0000256" key="4">
    <source>
        <dbReference type="ARBA" id="ARBA00022759"/>
    </source>
</evidence>
<evidence type="ECO:0000256" key="1">
    <source>
        <dbReference type="ARBA" id="ARBA00022679"/>
    </source>
</evidence>